<dbReference type="GO" id="GO:0005737">
    <property type="term" value="C:cytoplasm"/>
    <property type="evidence" value="ECO:0007669"/>
    <property type="project" value="UniProtKB-SubCell"/>
</dbReference>
<evidence type="ECO:0000256" key="3">
    <source>
        <dbReference type="PROSITE-ProRule" id="PRU00290"/>
    </source>
</evidence>
<evidence type="ECO:0000259" key="5">
    <source>
        <dbReference type="PROSITE" id="PS50892"/>
    </source>
</evidence>
<dbReference type="Proteomes" id="UP000250321">
    <property type="component" value="Unassembled WGS sequence"/>
</dbReference>
<evidence type="ECO:0000256" key="1">
    <source>
        <dbReference type="ARBA" id="ARBA00004496"/>
    </source>
</evidence>
<dbReference type="InterPro" id="IPR042855">
    <property type="entry name" value="V_SNARE_CC"/>
</dbReference>
<evidence type="ECO:0000256" key="4">
    <source>
        <dbReference type="SAM" id="MobiDB-lite"/>
    </source>
</evidence>
<dbReference type="GO" id="GO:0005886">
    <property type="term" value="C:plasma membrane"/>
    <property type="evidence" value="ECO:0007669"/>
    <property type="project" value="TreeGrafter"/>
</dbReference>
<proteinExistence type="predicted"/>
<dbReference type="GO" id="GO:0005096">
    <property type="term" value="F:GTPase activator activity"/>
    <property type="evidence" value="ECO:0007669"/>
    <property type="project" value="TreeGrafter"/>
</dbReference>
<feature type="compositionally biased region" description="Basic and acidic residues" evidence="4">
    <location>
        <begin position="66"/>
        <end position="79"/>
    </location>
</feature>
<dbReference type="SUPFAM" id="SSF58038">
    <property type="entry name" value="SNARE fusion complex"/>
    <property type="match status" value="1"/>
</dbReference>
<dbReference type="Gene3D" id="1.20.5.110">
    <property type="match status" value="1"/>
</dbReference>
<dbReference type="AlphaFoldDB" id="A0A314Z157"/>
<sequence>MEQSMDTAANHENYCQTLENLFSSPPFLKPSTAVKDDQKILELNIDDLVINEPVAPVAISSSSSFEKNKNEKKDKGTEKARLFEGATSDTKPKMRTAEEIKAKYRDTGDVAAAAAHARDKLAERQEKLEKLSQNSEELRSGAEDFASMAKELAKRMENRKWWQI</sequence>
<feature type="compositionally biased region" description="Basic and acidic residues" evidence="4">
    <location>
        <begin position="116"/>
        <end position="142"/>
    </location>
</feature>
<evidence type="ECO:0000313" key="7">
    <source>
        <dbReference type="Proteomes" id="UP000250321"/>
    </source>
</evidence>
<gene>
    <name evidence="6" type="ORF">Pyn_39443</name>
</gene>
<reference evidence="6 7" key="1">
    <citation type="submission" date="2018-02" db="EMBL/GenBank/DDBJ databases">
        <title>Draft genome of wild Prunus yedoensis var. nudiflora.</title>
        <authorList>
            <person name="Baek S."/>
            <person name="Kim J.-H."/>
            <person name="Choi K."/>
            <person name="Kim G.-B."/>
            <person name="Cho A."/>
            <person name="Jang H."/>
            <person name="Shin C.-H."/>
            <person name="Yu H.-J."/>
            <person name="Mun J.-H."/>
        </authorList>
    </citation>
    <scope>NUCLEOTIDE SEQUENCE [LARGE SCALE GENOMIC DNA]</scope>
    <source>
        <strain evidence="7">cv. Jeju island</strain>
        <tissue evidence="6">Leaf</tissue>
    </source>
</reference>
<dbReference type="GO" id="GO:0045159">
    <property type="term" value="F:myosin II binding"/>
    <property type="evidence" value="ECO:0007669"/>
    <property type="project" value="TreeGrafter"/>
</dbReference>
<feature type="region of interest" description="Disordered" evidence="4">
    <location>
        <begin position="59"/>
        <end position="79"/>
    </location>
</feature>
<dbReference type="STRING" id="2094558.A0A314Z157"/>
<feature type="region of interest" description="Disordered" evidence="4">
    <location>
        <begin position="115"/>
        <end position="142"/>
    </location>
</feature>
<dbReference type="EMBL" id="PJQY01000277">
    <property type="protein sequence ID" value="PQQ14005.1"/>
    <property type="molecule type" value="Genomic_DNA"/>
</dbReference>
<comment type="subcellular location">
    <subcellularLocation>
        <location evidence="1">Cytoplasm</location>
    </subcellularLocation>
</comment>
<dbReference type="PANTHER" id="PTHR10241:SF38">
    <property type="entry name" value="TRANSDUCIN FAMILY PROTEIN _ WD-40 REPEAT FAMILY PROTEIN"/>
    <property type="match status" value="1"/>
</dbReference>
<dbReference type="OrthoDB" id="190375at2759"/>
<dbReference type="GO" id="GO:0006887">
    <property type="term" value="P:exocytosis"/>
    <property type="evidence" value="ECO:0007669"/>
    <property type="project" value="TreeGrafter"/>
</dbReference>
<comment type="caution">
    <text evidence="6">The sequence shown here is derived from an EMBL/GenBank/DDBJ whole genome shotgun (WGS) entry which is preliminary data.</text>
</comment>
<accession>A0A314Z157</accession>
<dbReference type="CDD" id="cd15873">
    <property type="entry name" value="R-SNARE_STXBP5_6"/>
    <property type="match status" value="1"/>
</dbReference>
<dbReference type="PROSITE" id="PS50892">
    <property type="entry name" value="V_SNARE"/>
    <property type="match status" value="1"/>
</dbReference>
<name>A0A314Z157_PRUYE</name>
<dbReference type="GO" id="GO:0006893">
    <property type="term" value="P:Golgi to plasma membrane transport"/>
    <property type="evidence" value="ECO:0007669"/>
    <property type="project" value="TreeGrafter"/>
</dbReference>
<dbReference type="PANTHER" id="PTHR10241">
    <property type="entry name" value="LETHAL 2 GIANT LARVAE PROTEIN"/>
    <property type="match status" value="1"/>
</dbReference>
<protein>
    <recommendedName>
        <fullName evidence="5">V-SNARE coiled-coil homology domain-containing protein</fullName>
    </recommendedName>
</protein>
<organism evidence="6 7">
    <name type="scientific">Prunus yedoensis var. nudiflora</name>
    <dbReference type="NCBI Taxonomy" id="2094558"/>
    <lineage>
        <taxon>Eukaryota</taxon>
        <taxon>Viridiplantae</taxon>
        <taxon>Streptophyta</taxon>
        <taxon>Embryophyta</taxon>
        <taxon>Tracheophyta</taxon>
        <taxon>Spermatophyta</taxon>
        <taxon>Magnoliopsida</taxon>
        <taxon>eudicotyledons</taxon>
        <taxon>Gunneridae</taxon>
        <taxon>Pentapetalae</taxon>
        <taxon>rosids</taxon>
        <taxon>fabids</taxon>
        <taxon>Rosales</taxon>
        <taxon>Rosaceae</taxon>
        <taxon>Amygdaloideae</taxon>
        <taxon>Amygdaleae</taxon>
        <taxon>Prunus</taxon>
    </lineage>
</organism>
<keyword evidence="3" id="KW-0175">Coiled coil</keyword>
<dbReference type="Pfam" id="PF00957">
    <property type="entry name" value="Synaptobrevin"/>
    <property type="match status" value="1"/>
</dbReference>
<evidence type="ECO:0000256" key="2">
    <source>
        <dbReference type="ARBA" id="ARBA00022490"/>
    </source>
</evidence>
<dbReference type="GO" id="GO:0019905">
    <property type="term" value="F:syntaxin binding"/>
    <property type="evidence" value="ECO:0007669"/>
    <property type="project" value="TreeGrafter"/>
</dbReference>
<keyword evidence="2" id="KW-0963">Cytoplasm</keyword>
<evidence type="ECO:0000313" key="6">
    <source>
        <dbReference type="EMBL" id="PQQ14005.1"/>
    </source>
</evidence>
<keyword evidence="7" id="KW-1185">Reference proteome</keyword>
<feature type="domain" description="V-SNARE coiled-coil homology" evidence="5">
    <location>
        <begin position="99"/>
        <end position="163"/>
    </location>
</feature>